<sequence length="177" mass="20596">MIEKIADFHPYIQQVLGRKSPFPLILLPQFGGYWIEGTNHELSEAGDPEQHRPPSPSSRTKLECNTTATLYRKHFLGKVSCMTCKLYLQYQCSFFSFDLNFIKNGEKHLDCCRKARLCICKLHPQCIEVIQKHTNNRYHFCHKNTNKTFLGLVFISMSEEKIPGKAQVWYFFVPSSD</sequence>
<evidence type="ECO:0000313" key="2">
    <source>
        <dbReference type="Proteomes" id="UP000261380"/>
    </source>
</evidence>
<keyword evidence="2" id="KW-1185">Reference proteome</keyword>
<evidence type="ECO:0000313" key="1">
    <source>
        <dbReference type="Ensembl" id="ENSXCOP00000018991.1"/>
    </source>
</evidence>
<reference evidence="1" key="2">
    <citation type="submission" date="2025-09" db="UniProtKB">
        <authorList>
            <consortium name="Ensembl"/>
        </authorList>
    </citation>
    <scope>IDENTIFICATION</scope>
</reference>
<dbReference type="GeneTree" id="ENSGT00940000156138"/>
<name>A0A3B5MCJ4_9TELE</name>
<organism evidence="1 2">
    <name type="scientific">Xiphophorus couchianus</name>
    <name type="common">Monterrey platyfish</name>
    <dbReference type="NCBI Taxonomy" id="32473"/>
    <lineage>
        <taxon>Eukaryota</taxon>
        <taxon>Metazoa</taxon>
        <taxon>Chordata</taxon>
        <taxon>Craniata</taxon>
        <taxon>Vertebrata</taxon>
        <taxon>Euteleostomi</taxon>
        <taxon>Actinopterygii</taxon>
        <taxon>Neopterygii</taxon>
        <taxon>Teleostei</taxon>
        <taxon>Neoteleostei</taxon>
        <taxon>Acanthomorphata</taxon>
        <taxon>Ovalentaria</taxon>
        <taxon>Atherinomorphae</taxon>
        <taxon>Cyprinodontiformes</taxon>
        <taxon>Poeciliidae</taxon>
        <taxon>Poeciliinae</taxon>
        <taxon>Xiphophorus</taxon>
    </lineage>
</organism>
<dbReference type="Ensembl" id="ENSXCOT00000019228.1">
    <property type="protein sequence ID" value="ENSXCOP00000018991.1"/>
    <property type="gene ID" value="ENSXCOG00000014277.1"/>
</dbReference>
<accession>A0A3B5MCJ4</accession>
<reference evidence="1" key="1">
    <citation type="submission" date="2025-08" db="UniProtKB">
        <authorList>
            <consortium name="Ensembl"/>
        </authorList>
    </citation>
    <scope>IDENTIFICATION</scope>
</reference>
<dbReference type="AlphaFoldDB" id="A0A3B5MCJ4"/>
<dbReference type="Proteomes" id="UP000261380">
    <property type="component" value="Unplaced"/>
</dbReference>
<dbReference type="STRING" id="32473.ENSXCOP00000018991"/>
<proteinExistence type="predicted"/>
<protein>
    <submittedName>
        <fullName evidence="1">Uncharacterized protein</fullName>
    </submittedName>
</protein>